<sequence>DEIRRCQCLGWSSKLTSNTTPATHITELEEAFGGHAYGVGGQYHSIRRRNEGATYEDPYVVQYNAMYRRHSLRVLLG</sequence>
<evidence type="ECO:0000313" key="2">
    <source>
        <dbReference type="Proteomes" id="UP000237000"/>
    </source>
</evidence>
<dbReference type="AlphaFoldDB" id="A0A2P5BE90"/>
<organism evidence="1 2">
    <name type="scientific">Trema orientale</name>
    <name type="common">Charcoal tree</name>
    <name type="synonym">Celtis orientalis</name>
    <dbReference type="NCBI Taxonomy" id="63057"/>
    <lineage>
        <taxon>Eukaryota</taxon>
        <taxon>Viridiplantae</taxon>
        <taxon>Streptophyta</taxon>
        <taxon>Embryophyta</taxon>
        <taxon>Tracheophyta</taxon>
        <taxon>Spermatophyta</taxon>
        <taxon>Magnoliopsida</taxon>
        <taxon>eudicotyledons</taxon>
        <taxon>Gunneridae</taxon>
        <taxon>Pentapetalae</taxon>
        <taxon>rosids</taxon>
        <taxon>fabids</taxon>
        <taxon>Rosales</taxon>
        <taxon>Cannabaceae</taxon>
        <taxon>Trema</taxon>
    </lineage>
</organism>
<evidence type="ECO:0000313" key="1">
    <source>
        <dbReference type="EMBL" id="PON47112.1"/>
    </source>
</evidence>
<proteinExistence type="predicted"/>
<gene>
    <name evidence="1" type="ORF">TorRG33x02_324200</name>
</gene>
<keyword evidence="2" id="KW-1185">Reference proteome</keyword>
<reference evidence="2" key="1">
    <citation type="submission" date="2016-06" db="EMBL/GenBank/DDBJ databases">
        <title>Parallel loss of symbiosis genes in relatives of nitrogen-fixing non-legume Parasponia.</title>
        <authorList>
            <person name="Van Velzen R."/>
            <person name="Holmer R."/>
            <person name="Bu F."/>
            <person name="Rutten L."/>
            <person name="Van Zeijl A."/>
            <person name="Liu W."/>
            <person name="Santuari L."/>
            <person name="Cao Q."/>
            <person name="Sharma T."/>
            <person name="Shen D."/>
            <person name="Roswanjaya Y."/>
            <person name="Wardhani T."/>
            <person name="Kalhor M.S."/>
            <person name="Jansen J."/>
            <person name="Van den Hoogen J."/>
            <person name="Gungor B."/>
            <person name="Hartog M."/>
            <person name="Hontelez J."/>
            <person name="Verver J."/>
            <person name="Yang W.-C."/>
            <person name="Schijlen E."/>
            <person name="Repin R."/>
            <person name="Schilthuizen M."/>
            <person name="Schranz E."/>
            <person name="Heidstra R."/>
            <person name="Miyata K."/>
            <person name="Fedorova E."/>
            <person name="Kohlen W."/>
            <person name="Bisseling T."/>
            <person name="Smit S."/>
            <person name="Geurts R."/>
        </authorList>
    </citation>
    <scope>NUCLEOTIDE SEQUENCE [LARGE SCALE GENOMIC DNA]</scope>
    <source>
        <strain evidence="2">cv. RG33-2</strain>
    </source>
</reference>
<dbReference type="InParanoid" id="A0A2P5BE90"/>
<feature type="non-terminal residue" evidence="1">
    <location>
        <position position="1"/>
    </location>
</feature>
<accession>A0A2P5BE90</accession>
<name>A0A2P5BE90_TREOI</name>
<comment type="caution">
    <text evidence="1">The sequence shown here is derived from an EMBL/GenBank/DDBJ whole genome shotgun (WGS) entry which is preliminary data.</text>
</comment>
<dbReference type="EMBL" id="JXTC01000541">
    <property type="protein sequence ID" value="PON47112.1"/>
    <property type="molecule type" value="Genomic_DNA"/>
</dbReference>
<dbReference type="Proteomes" id="UP000237000">
    <property type="component" value="Unassembled WGS sequence"/>
</dbReference>
<protein>
    <submittedName>
        <fullName evidence="1">Uncharacterized protein</fullName>
    </submittedName>
</protein>